<dbReference type="SUPFAM" id="SSF52833">
    <property type="entry name" value="Thioredoxin-like"/>
    <property type="match status" value="1"/>
</dbReference>
<organism evidence="1 2">
    <name type="scientific">Colocasia esculenta</name>
    <name type="common">Wild taro</name>
    <name type="synonym">Arum esculentum</name>
    <dbReference type="NCBI Taxonomy" id="4460"/>
    <lineage>
        <taxon>Eukaryota</taxon>
        <taxon>Viridiplantae</taxon>
        <taxon>Streptophyta</taxon>
        <taxon>Embryophyta</taxon>
        <taxon>Tracheophyta</taxon>
        <taxon>Spermatophyta</taxon>
        <taxon>Magnoliopsida</taxon>
        <taxon>Liliopsida</taxon>
        <taxon>Araceae</taxon>
        <taxon>Aroideae</taxon>
        <taxon>Colocasieae</taxon>
        <taxon>Colocasia</taxon>
    </lineage>
</organism>
<dbReference type="InterPro" id="IPR036249">
    <property type="entry name" value="Thioredoxin-like_sf"/>
</dbReference>
<protein>
    <submittedName>
        <fullName evidence="1">Uncharacterized protein</fullName>
    </submittedName>
</protein>
<dbReference type="Proteomes" id="UP000652761">
    <property type="component" value="Unassembled WGS sequence"/>
</dbReference>
<evidence type="ECO:0000313" key="2">
    <source>
        <dbReference type="Proteomes" id="UP000652761"/>
    </source>
</evidence>
<accession>A0A843W922</accession>
<proteinExistence type="predicted"/>
<dbReference type="Gene3D" id="3.40.30.10">
    <property type="entry name" value="Glutaredoxin"/>
    <property type="match status" value="1"/>
</dbReference>
<keyword evidence="2" id="KW-1185">Reference proteome</keyword>
<name>A0A843W922_COLES</name>
<dbReference type="EMBL" id="NMUH01003210">
    <property type="protein sequence ID" value="MQM04406.1"/>
    <property type="molecule type" value="Genomic_DNA"/>
</dbReference>
<comment type="caution">
    <text evidence="1">The sequence shown here is derived from an EMBL/GenBank/DDBJ whole genome shotgun (WGS) entry which is preliminary data.</text>
</comment>
<gene>
    <name evidence="1" type="ORF">Taro_037208</name>
</gene>
<reference evidence="1" key="1">
    <citation type="submission" date="2017-07" db="EMBL/GenBank/DDBJ databases">
        <title>Taro Niue Genome Assembly and Annotation.</title>
        <authorList>
            <person name="Atibalentja N."/>
            <person name="Keating K."/>
            <person name="Fields C.J."/>
        </authorList>
    </citation>
    <scope>NUCLEOTIDE SEQUENCE</scope>
    <source>
        <strain evidence="1">Niue_2</strain>
        <tissue evidence="1">Leaf</tissue>
    </source>
</reference>
<dbReference type="AlphaFoldDB" id="A0A843W922"/>
<sequence length="73" mass="8060">MVDPDKVDADGFELPNRALHVVAPNKKIKLSIVYPATTGRNMDEVLRVVDILQDVERRKDSAAPAYAKAASRL</sequence>
<evidence type="ECO:0000313" key="1">
    <source>
        <dbReference type="EMBL" id="MQM04406.1"/>
    </source>
</evidence>
<dbReference type="OrthoDB" id="2996783at2759"/>